<evidence type="ECO:0000256" key="2">
    <source>
        <dbReference type="ARBA" id="ARBA00004236"/>
    </source>
</evidence>
<dbReference type="GO" id="GO:0009734">
    <property type="term" value="P:auxin-activated signaling pathway"/>
    <property type="evidence" value="ECO:0007669"/>
    <property type="project" value="UniProtKB-KW"/>
</dbReference>
<sequence length="342" mass="38853">MSIVGLPEPEKMFKKSHNRRNDSGEIDVFEAAKYFSGASEIYTYNNNAANFATKVIRDHQENKQSSRAGRFSLDVQTMRNNSISSQNLVMEKKQIMIKEKKLHKQQPSSPGGKLANFLNSLFSQTSSRNKKKSKSISTTTTQSSIKDDQDENSPGWRRKRRSSISHFRSDTNHHPIDATKSVYSTSRSSGFRTPPPYNANTPTKSYKDLRSYSDHQQQVITVSKQPGNNLVKSQNEVHSDKKYNLDYAWLDEKFKLVDQINPQSLKNVKTGSANYWADSYLFDEKEFKKFSDLDEGADSDSSSDLFELPNYDLDCFSNGLPVYETTNMDSIKKIAPISSAAR</sequence>
<comment type="subcellular location">
    <subcellularLocation>
        <location evidence="2">Cell membrane</location>
    </subcellularLocation>
</comment>
<proteinExistence type="inferred from homology"/>
<dbReference type="InterPro" id="IPR039621">
    <property type="entry name" value="BG1-like"/>
</dbReference>
<protein>
    <recommendedName>
        <fullName evidence="11">Protein BIG GRAIN 1-like E</fullName>
    </recommendedName>
</protein>
<evidence type="ECO:0000313" key="9">
    <source>
        <dbReference type="EMBL" id="KAL3501519.1"/>
    </source>
</evidence>
<comment type="function">
    <text evidence="1">Involved in auxin transport. Regulator of the auxin signaling pathway.</text>
</comment>
<evidence type="ECO:0000256" key="1">
    <source>
        <dbReference type="ARBA" id="ARBA00002281"/>
    </source>
</evidence>
<dbReference type="AlphaFoldDB" id="A0ABD2Y5E1"/>
<keyword evidence="7" id="KW-0927">Auxin signaling pathway</keyword>
<evidence type="ECO:0008006" key="11">
    <source>
        <dbReference type="Google" id="ProtNLM"/>
    </source>
</evidence>
<name>A0ABD2Y5E1_9GENT</name>
<evidence type="ECO:0000256" key="3">
    <source>
        <dbReference type="ARBA" id="ARBA00010067"/>
    </source>
</evidence>
<evidence type="ECO:0000313" key="10">
    <source>
        <dbReference type="Proteomes" id="UP001630127"/>
    </source>
</evidence>
<dbReference type="EMBL" id="JBJUIK010000015">
    <property type="protein sequence ID" value="KAL3501519.1"/>
    <property type="molecule type" value="Genomic_DNA"/>
</dbReference>
<evidence type="ECO:0000256" key="6">
    <source>
        <dbReference type="ARBA" id="ARBA00023136"/>
    </source>
</evidence>
<evidence type="ECO:0000256" key="4">
    <source>
        <dbReference type="ARBA" id="ARBA00022448"/>
    </source>
</evidence>
<evidence type="ECO:0000256" key="8">
    <source>
        <dbReference type="SAM" id="MobiDB-lite"/>
    </source>
</evidence>
<gene>
    <name evidence="9" type="ORF">ACH5RR_035968</name>
</gene>
<dbReference type="GO" id="GO:0005886">
    <property type="term" value="C:plasma membrane"/>
    <property type="evidence" value="ECO:0007669"/>
    <property type="project" value="UniProtKB-SubCell"/>
</dbReference>
<keyword evidence="6" id="KW-0472">Membrane</keyword>
<evidence type="ECO:0000256" key="7">
    <source>
        <dbReference type="ARBA" id="ARBA00023294"/>
    </source>
</evidence>
<comment type="similarity">
    <text evidence="3">Belongs to the BIG GRAIN 1 (BG1) plant protein family.</text>
</comment>
<feature type="compositionally biased region" description="Basic and acidic residues" evidence="8">
    <location>
        <begin position="167"/>
        <end position="177"/>
    </location>
</feature>
<evidence type="ECO:0000256" key="5">
    <source>
        <dbReference type="ARBA" id="ARBA00022475"/>
    </source>
</evidence>
<feature type="compositionally biased region" description="Polar residues" evidence="8">
    <location>
        <begin position="181"/>
        <end position="191"/>
    </location>
</feature>
<feature type="region of interest" description="Disordered" evidence="8">
    <location>
        <begin position="124"/>
        <end position="205"/>
    </location>
</feature>
<dbReference type="PANTHER" id="PTHR33541">
    <property type="entry name" value="PROTEIN BIG GRAIN 1-LIKE A-RELATED"/>
    <property type="match status" value="1"/>
</dbReference>
<dbReference type="Proteomes" id="UP001630127">
    <property type="component" value="Unassembled WGS sequence"/>
</dbReference>
<reference evidence="9 10" key="1">
    <citation type="submission" date="2024-11" db="EMBL/GenBank/DDBJ databases">
        <title>A near-complete genome assembly of Cinchona calisaya.</title>
        <authorList>
            <person name="Lian D.C."/>
            <person name="Zhao X.W."/>
            <person name="Wei L."/>
        </authorList>
    </citation>
    <scope>NUCLEOTIDE SEQUENCE [LARGE SCALE GENOMIC DNA]</scope>
    <source>
        <tissue evidence="9">Nenye</tissue>
    </source>
</reference>
<keyword evidence="5" id="KW-1003">Cell membrane</keyword>
<comment type="caution">
    <text evidence="9">The sequence shown here is derived from an EMBL/GenBank/DDBJ whole genome shotgun (WGS) entry which is preliminary data.</text>
</comment>
<accession>A0ABD2Y5E1</accession>
<organism evidence="9 10">
    <name type="scientific">Cinchona calisaya</name>
    <dbReference type="NCBI Taxonomy" id="153742"/>
    <lineage>
        <taxon>Eukaryota</taxon>
        <taxon>Viridiplantae</taxon>
        <taxon>Streptophyta</taxon>
        <taxon>Embryophyta</taxon>
        <taxon>Tracheophyta</taxon>
        <taxon>Spermatophyta</taxon>
        <taxon>Magnoliopsida</taxon>
        <taxon>eudicotyledons</taxon>
        <taxon>Gunneridae</taxon>
        <taxon>Pentapetalae</taxon>
        <taxon>asterids</taxon>
        <taxon>lamiids</taxon>
        <taxon>Gentianales</taxon>
        <taxon>Rubiaceae</taxon>
        <taxon>Cinchonoideae</taxon>
        <taxon>Cinchoneae</taxon>
        <taxon>Cinchona</taxon>
    </lineage>
</organism>
<keyword evidence="10" id="KW-1185">Reference proteome</keyword>
<feature type="compositionally biased region" description="Basic and acidic residues" evidence="8">
    <location>
        <begin position="8"/>
        <end position="21"/>
    </location>
</feature>
<feature type="compositionally biased region" description="Low complexity" evidence="8">
    <location>
        <begin position="135"/>
        <end position="144"/>
    </location>
</feature>
<keyword evidence="4" id="KW-0813">Transport</keyword>
<dbReference type="PANTHER" id="PTHR33541:SF11">
    <property type="entry name" value="PROTEIN BIG GRAIN 1-LIKE E"/>
    <property type="match status" value="1"/>
</dbReference>
<feature type="region of interest" description="Disordered" evidence="8">
    <location>
        <begin position="1"/>
        <end position="21"/>
    </location>
</feature>